<evidence type="ECO:0000313" key="4">
    <source>
        <dbReference type="Proteomes" id="UP001500320"/>
    </source>
</evidence>
<comment type="caution">
    <text evidence="3">The sequence shown here is derived from an EMBL/GenBank/DDBJ whole genome shotgun (WGS) entry which is preliminary data.</text>
</comment>
<organism evidence="3 4">
    <name type="scientific">Planomonospora alba</name>
    <dbReference type="NCBI Taxonomy" id="161354"/>
    <lineage>
        <taxon>Bacteria</taxon>
        <taxon>Bacillati</taxon>
        <taxon>Actinomycetota</taxon>
        <taxon>Actinomycetes</taxon>
        <taxon>Streptosporangiales</taxon>
        <taxon>Streptosporangiaceae</taxon>
        <taxon>Planomonospora</taxon>
    </lineage>
</organism>
<evidence type="ECO:0000256" key="1">
    <source>
        <dbReference type="SAM" id="MobiDB-lite"/>
    </source>
</evidence>
<dbReference type="InterPro" id="IPR013736">
    <property type="entry name" value="Xaa-Pro_dipept_C"/>
</dbReference>
<protein>
    <recommendedName>
        <fullName evidence="2">Xaa-Pro dipeptidyl-peptidase C-terminal domain-containing protein</fullName>
    </recommendedName>
</protein>
<dbReference type="Proteomes" id="UP001500320">
    <property type="component" value="Unassembled WGS sequence"/>
</dbReference>
<feature type="region of interest" description="Disordered" evidence="1">
    <location>
        <begin position="78"/>
        <end position="106"/>
    </location>
</feature>
<dbReference type="SUPFAM" id="SSF49785">
    <property type="entry name" value="Galactose-binding domain-like"/>
    <property type="match status" value="1"/>
</dbReference>
<evidence type="ECO:0000259" key="2">
    <source>
        <dbReference type="Pfam" id="PF08530"/>
    </source>
</evidence>
<feature type="domain" description="Xaa-Pro dipeptidyl-peptidase C-terminal" evidence="2">
    <location>
        <begin position="2"/>
        <end position="91"/>
    </location>
</feature>
<dbReference type="InterPro" id="IPR008979">
    <property type="entry name" value="Galactose-bd-like_sf"/>
</dbReference>
<reference evidence="4" key="1">
    <citation type="journal article" date="2019" name="Int. J. Syst. Evol. Microbiol.">
        <title>The Global Catalogue of Microorganisms (GCM) 10K type strain sequencing project: providing services to taxonomists for standard genome sequencing and annotation.</title>
        <authorList>
            <consortium name="The Broad Institute Genomics Platform"/>
            <consortium name="The Broad Institute Genome Sequencing Center for Infectious Disease"/>
            <person name="Wu L."/>
            <person name="Ma J."/>
        </authorList>
    </citation>
    <scope>NUCLEOTIDE SEQUENCE [LARGE SCALE GENOMIC DNA]</scope>
    <source>
        <strain evidence="4">JCM 9373</strain>
    </source>
</reference>
<name>A0ABP6MSF1_9ACTN</name>
<dbReference type="EMBL" id="BAAAUT010000008">
    <property type="protein sequence ID" value="GAA3124458.1"/>
    <property type="molecule type" value="Genomic_DNA"/>
</dbReference>
<sequence length="106" mass="11048">MTVTPTASEGTLFAHLYDVDRLGVAKLITHTPYGFADRQAGRPFAADVTFQSTAYGVPAGHRLALAVDTVDAVHKENDPASAKVTFSSRRPTGRSGASATTSAGRG</sequence>
<evidence type="ECO:0000313" key="3">
    <source>
        <dbReference type="EMBL" id="GAA3124458.1"/>
    </source>
</evidence>
<keyword evidence="4" id="KW-1185">Reference proteome</keyword>
<gene>
    <name evidence="3" type="ORF">GCM10010466_14220</name>
</gene>
<dbReference type="Gene3D" id="2.60.120.260">
    <property type="entry name" value="Galactose-binding domain-like"/>
    <property type="match status" value="1"/>
</dbReference>
<accession>A0ABP6MSF1</accession>
<proteinExistence type="predicted"/>
<dbReference type="Pfam" id="PF08530">
    <property type="entry name" value="PepX_C"/>
    <property type="match status" value="1"/>
</dbReference>
<feature type="compositionally biased region" description="Polar residues" evidence="1">
    <location>
        <begin position="84"/>
        <end position="106"/>
    </location>
</feature>